<organism evidence="4 5">
    <name type="scientific">Biformimicrobium ophioploci</name>
    <dbReference type="NCBI Taxonomy" id="3036711"/>
    <lineage>
        <taxon>Bacteria</taxon>
        <taxon>Pseudomonadati</taxon>
        <taxon>Pseudomonadota</taxon>
        <taxon>Gammaproteobacteria</taxon>
        <taxon>Cellvibrionales</taxon>
        <taxon>Microbulbiferaceae</taxon>
        <taxon>Biformimicrobium</taxon>
    </lineage>
</organism>
<proteinExistence type="inferred from homology"/>
<dbReference type="Pfam" id="PF01507">
    <property type="entry name" value="PAPS_reduct"/>
    <property type="match status" value="1"/>
</dbReference>
<comment type="pathway">
    <text evidence="2">Sulfur metabolism; hydrogen sulfide biosynthesis; sulfite from sulfate.</text>
</comment>
<comment type="similarity">
    <text evidence="1">Belongs to the PAPS reductase family. CysH subfamily.</text>
</comment>
<sequence length="231" mass="26421">MAVTASNSSVAQAANAGQTPLTFHHDADLDVLNRRFREARPSEIMQFTIENAVNPVVFTNFRPLAVAFLHLVTRVKPDIPVIWVDHGYNTPETYRHIEKVIELFGLNMRTYAPKMSAAHYNAVYGGIPPLDTPEHDFFSRTVKLEPFSRAMEDLKPDVWLNGIRHDQNAHRKNLDIFTKGSHGTVRVAPMFHLNELDVEEYVYTHDLPDNDIYFDPTKGEEHRECGLLLQK</sequence>
<feature type="domain" description="Phosphoadenosine phosphosulphate reductase" evidence="3">
    <location>
        <begin position="56"/>
        <end position="214"/>
    </location>
</feature>
<dbReference type="Gene3D" id="3.40.50.620">
    <property type="entry name" value="HUPs"/>
    <property type="match status" value="1"/>
</dbReference>
<dbReference type="PANTHER" id="PTHR46509">
    <property type="entry name" value="PHOSPHOADENOSINE PHOSPHOSULFATE REDUCTASE"/>
    <property type="match status" value="1"/>
</dbReference>
<keyword evidence="5" id="KW-1185">Reference proteome</keyword>
<protein>
    <submittedName>
        <fullName evidence="4">Phosphoadenylyl-sulfate reductase</fullName>
    </submittedName>
</protein>
<comment type="caution">
    <text evidence="4">The sequence shown here is derived from an EMBL/GenBank/DDBJ whole genome shotgun (WGS) entry which is preliminary data.</text>
</comment>
<gene>
    <name evidence="4" type="ORF">MNKW57_09530</name>
</gene>
<evidence type="ECO:0000259" key="3">
    <source>
        <dbReference type="Pfam" id="PF01507"/>
    </source>
</evidence>
<accession>A0ABQ6LX83</accession>
<evidence type="ECO:0000256" key="1">
    <source>
        <dbReference type="ARBA" id="ARBA00009732"/>
    </source>
</evidence>
<reference evidence="4 5" key="1">
    <citation type="submission" date="2023-04" db="EMBL/GenBank/DDBJ databases">
        <title>Marinobulbifer ophiurae gen. nov., sp. Nov., isolate from tissue of brittle star Ophioplocus japonicus.</title>
        <authorList>
            <person name="Kawano K."/>
            <person name="Sawayama S."/>
            <person name="Nakagawa S."/>
        </authorList>
    </citation>
    <scope>NUCLEOTIDE SEQUENCE [LARGE SCALE GENOMIC DNA]</scope>
    <source>
        <strain evidence="4 5">NKW57</strain>
    </source>
</reference>
<evidence type="ECO:0000313" key="4">
    <source>
        <dbReference type="EMBL" id="GMG86632.1"/>
    </source>
</evidence>
<dbReference type="Proteomes" id="UP001224392">
    <property type="component" value="Unassembled WGS sequence"/>
</dbReference>
<dbReference type="SUPFAM" id="SSF52402">
    <property type="entry name" value="Adenine nucleotide alpha hydrolases-like"/>
    <property type="match status" value="1"/>
</dbReference>
<dbReference type="InterPro" id="IPR002500">
    <property type="entry name" value="PAPS_reduct_dom"/>
</dbReference>
<dbReference type="InterPro" id="IPR014729">
    <property type="entry name" value="Rossmann-like_a/b/a_fold"/>
</dbReference>
<name>A0ABQ6LX83_9GAMM</name>
<dbReference type="EMBL" id="BSYJ01000002">
    <property type="protein sequence ID" value="GMG86632.1"/>
    <property type="molecule type" value="Genomic_DNA"/>
</dbReference>
<evidence type="ECO:0000313" key="5">
    <source>
        <dbReference type="Proteomes" id="UP001224392"/>
    </source>
</evidence>
<evidence type="ECO:0000256" key="2">
    <source>
        <dbReference type="ARBA" id="ARBA00024327"/>
    </source>
</evidence>
<dbReference type="PANTHER" id="PTHR46509:SF1">
    <property type="entry name" value="PHOSPHOADENOSINE PHOSPHOSULFATE REDUCTASE"/>
    <property type="match status" value="1"/>
</dbReference>